<accession>A0A1D2NJ13</accession>
<evidence type="ECO:0000313" key="2">
    <source>
        <dbReference type="EMBL" id="ODN05241.1"/>
    </source>
</evidence>
<gene>
    <name evidence="2" type="ORF">Ocin01_01455</name>
</gene>
<dbReference type="EMBL" id="LJIJ01000027">
    <property type="protein sequence ID" value="ODN05241.1"/>
    <property type="molecule type" value="Genomic_DNA"/>
</dbReference>
<evidence type="ECO:0000313" key="3">
    <source>
        <dbReference type="Proteomes" id="UP000094527"/>
    </source>
</evidence>
<feature type="region of interest" description="Disordered" evidence="1">
    <location>
        <begin position="25"/>
        <end position="108"/>
    </location>
</feature>
<dbReference type="AlphaFoldDB" id="A0A1D2NJ13"/>
<feature type="region of interest" description="Disordered" evidence="1">
    <location>
        <begin position="582"/>
        <end position="660"/>
    </location>
</feature>
<sequence length="760" mass="83711">MCHPFDEEIGDADDDDLDLYAIPEVGLEEEEDPEMYSNISSSKPSELSCGSQSQPRFVSPKRQPSTENIMHQERKEPEDGSKYFASHTSDISSRSQHYIPPQQQQQQINEKNRAMKNLSILTMPSIDNPYSKQQQRHQSNQGCTVYNGNSRPTTGSYNATTAPLTLSKDYSSLGNKESDYAYDYMANKKTSDMFNTNDLAMIGAGDGITNDKFGDPYQLSAFTFPKTSETSTKAYDKYQRLPSRDSKRIVDESIDDIFGDTDLVGSGYNSFTSSKLKGRGENLSLLHENEIPTMDYDGKRLATPSYSKLYGKSNPNQNSTKGDSLLQNDTKFLGFEDSYSFKSEDDAANPNRISSSDSSTRLPEFTFKTPLPAKKIGTNGITASSGTERKVSTNGPSLTSHGSVAASAAKTNPFYEYQQMLASKAGSSNNLRSCGGVGVGSSSCSSNVTGGCNNTKSSIRAQDTRNDMSTTNNKLQDFLSSGSGAGDVENRIDMVHRRVNAKGRMNLFSSSTNIEGISSASHGYASNKTIMQGGNRGSLKPTSSFVDHDLILVNGRSNATTSYDLPGKRNAQYAQKQTKNDFFRFGAGGGKKEVEEDAEGSRRPLNERSHYGKLHKYPTRNGLNSSGSPWDDDPWTQFPKPTSGMPERGRSAIRSGSTGAMKAQVSQSAYFPSTTLYSKTTFPDNSKRKASSEPSVNYYQRQRSPTKNSRFSSGRHSQVPRRQNWTEPVYDAYPQVHATMNASDLFDLQNNIQRARFPPT</sequence>
<feature type="compositionally biased region" description="Basic and acidic residues" evidence="1">
    <location>
        <begin position="590"/>
        <end position="610"/>
    </location>
</feature>
<feature type="compositionally biased region" description="Basic and acidic residues" evidence="1">
    <location>
        <begin position="70"/>
        <end position="81"/>
    </location>
</feature>
<dbReference type="Proteomes" id="UP000094527">
    <property type="component" value="Unassembled WGS sequence"/>
</dbReference>
<feature type="compositionally biased region" description="Polar residues" evidence="1">
    <location>
        <begin position="86"/>
        <end position="96"/>
    </location>
</feature>
<feature type="compositionally biased region" description="Polar residues" evidence="1">
    <location>
        <begin position="128"/>
        <end position="160"/>
    </location>
</feature>
<proteinExistence type="predicted"/>
<feature type="compositionally biased region" description="Polar residues" evidence="1">
    <location>
        <begin position="692"/>
        <end position="726"/>
    </location>
</feature>
<feature type="region of interest" description="Disordered" evidence="1">
    <location>
        <begin position="342"/>
        <end position="403"/>
    </location>
</feature>
<keyword evidence="3" id="KW-1185">Reference proteome</keyword>
<evidence type="ECO:0000256" key="1">
    <source>
        <dbReference type="SAM" id="MobiDB-lite"/>
    </source>
</evidence>
<organism evidence="2 3">
    <name type="scientific">Orchesella cincta</name>
    <name type="common">Springtail</name>
    <name type="synonym">Podura cincta</name>
    <dbReference type="NCBI Taxonomy" id="48709"/>
    <lineage>
        <taxon>Eukaryota</taxon>
        <taxon>Metazoa</taxon>
        <taxon>Ecdysozoa</taxon>
        <taxon>Arthropoda</taxon>
        <taxon>Hexapoda</taxon>
        <taxon>Collembola</taxon>
        <taxon>Entomobryomorpha</taxon>
        <taxon>Entomobryoidea</taxon>
        <taxon>Orchesellidae</taxon>
        <taxon>Orchesellinae</taxon>
        <taxon>Orchesella</taxon>
    </lineage>
</organism>
<reference evidence="2 3" key="1">
    <citation type="journal article" date="2016" name="Genome Biol. Evol.">
        <title>Gene Family Evolution Reflects Adaptation to Soil Environmental Stressors in the Genome of the Collembolan Orchesella cincta.</title>
        <authorList>
            <person name="Faddeeva-Vakhrusheva A."/>
            <person name="Derks M.F."/>
            <person name="Anvar S.Y."/>
            <person name="Agamennone V."/>
            <person name="Suring W."/>
            <person name="Smit S."/>
            <person name="van Straalen N.M."/>
            <person name="Roelofs D."/>
        </authorList>
    </citation>
    <scope>NUCLEOTIDE SEQUENCE [LARGE SCALE GENOMIC DNA]</scope>
    <source>
        <tissue evidence="2">Mixed pool</tissue>
    </source>
</reference>
<feature type="compositionally biased region" description="Polar residues" evidence="1">
    <location>
        <begin position="379"/>
        <end position="402"/>
    </location>
</feature>
<comment type="caution">
    <text evidence="2">The sequence shown here is derived from an EMBL/GenBank/DDBJ whole genome shotgun (WGS) entry which is preliminary data.</text>
</comment>
<feature type="region of interest" description="Disordered" evidence="1">
    <location>
        <begin position="680"/>
        <end position="727"/>
    </location>
</feature>
<name>A0A1D2NJ13_ORCCI</name>
<feature type="compositionally biased region" description="Polar residues" evidence="1">
    <location>
        <begin position="351"/>
        <end position="361"/>
    </location>
</feature>
<feature type="compositionally biased region" description="Polar residues" evidence="1">
    <location>
        <begin position="37"/>
        <end position="69"/>
    </location>
</feature>
<protein>
    <submittedName>
        <fullName evidence="2">Uncharacterized protein</fullName>
    </submittedName>
</protein>
<feature type="region of interest" description="Disordered" evidence="1">
    <location>
        <begin position="124"/>
        <end position="160"/>
    </location>
</feature>